<dbReference type="HOGENOM" id="CLU_1734481_0_0_1"/>
<feature type="region of interest" description="Disordered" evidence="1">
    <location>
        <begin position="109"/>
        <end position="166"/>
    </location>
</feature>
<reference evidence="2" key="1">
    <citation type="submission" date="2015-04" db="UniProtKB">
        <authorList>
            <consortium name="EnsemblPlants"/>
        </authorList>
    </citation>
    <scope>IDENTIFICATION</scope>
    <source>
        <strain evidence="2">SL10</strain>
    </source>
</reference>
<feature type="compositionally biased region" description="Polar residues" evidence="1">
    <location>
        <begin position="135"/>
        <end position="166"/>
    </location>
</feature>
<evidence type="ECO:0000313" key="2">
    <source>
        <dbReference type="EnsemblPlants" id="ONIVA03G38400.1"/>
    </source>
</evidence>
<feature type="compositionally biased region" description="Low complexity" evidence="1">
    <location>
        <begin position="117"/>
        <end position="134"/>
    </location>
</feature>
<feature type="compositionally biased region" description="Low complexity" evidence="1">
    <location>
        <begin position="18"/>
        <end position="38"/>
    </location>
</feature>
<organism evidence="2">
    <name type="scientific">Oryza nivara</name>
    <name type="common">Indian wild rice</name>
    <name type="synonym">Oryza sativa f. spontanea</name>
    <dbReference type="NCBI Taxonomy" id="4536"/>
    <lineage>
        <taxon>Eukaryota</taxon>
        <taxon>Viridiplantae</taxon>
        <taxon>Streptophyta</taxon>
        <taxon>Embryophyta</taxon>
        <taxon>Tracheophyta</taxon>
        <taxon>Spermatophyta</taxon>
        <taxon>Magnoliopsida</taxon>
        <taxon>Liliopsida</taxon>
        <taxon>Poales</taxon>
        <taxon>Poaceae</taxon>
        <taxon>BOP clade</taxon>
        <taxon>Oryzoideae</taxon>
        <taxon>Oryzeae</taxon>
        <taxon>Oryzinae</taxon>
        <taxon>Oryza</taxon>
    </lineage>
</organism>
<feature type="region of interest" description="Disordered" evidence="1">
    <location>
        <begin position="1"/>
        <end position="38"/>
    </location>
</feature>
<name>A0A0E0GUT7_ORYNI</name>
<evidence type="ECO:0000256" key="1">
    <source>
        <dbReference type="SAM" id="MobiDB-lite"/>
    </source>
</evidence>
<protein>
    <submittedName>
        <fullName evidence="2">Uncharacterized protein</fullName>
    </submittedName>
</protein>
<dbReference type="OMA" id="NHWHYRR"/>
<feature type="compositionally biased region" description="Acidic residues" evidence="1">
    <location>
        <begin position="1"/>
        <end position="17"/>
    </location>
</feature>
<dbReference type="EnsemblPlants" id="ONIVA03G38400.1">
    <property type="protein sequence ID" value="ONIVA03G38400.1"/>
    <property type="gene ID" value="ONIVA03G38400"/>
</dbReference>
<dbReference type="AlphaFoldDB" id="A0A0E0GUT7"/>
<accession>A0A0E0GUT7</accession>
<evidence type="ECO:0000313" key="3">
    <source>
        <dbReference type="Proteomes" id="UP000006591"/>
    </source>
</evidence>
<dbReference type="Gramene" id="ONIVA03G38400.1">
    <property type="protein sequence ID" value="ONIVA03G38400.1"/>
    <property type="gene ID" value="ONIVA03G38400"/>
</dbReference>
<reference evidence="2" key="2">
    <citation type="submission" date="2018-04" db="EMBL/GenBank/DDBJ databases">
        <title>OnivRS2 (Oryza nivara Reference Sequence Version 2).</title>
        <authorList>
            <person name="Zhang J."/>
            <person name="Kudrna D."/>
            <person name="Lee S."/>
            <person name="Talag J."/>
            <person name="Rajasekar S."/>
            <person name="Welchert J."/>
            <person name="Hsing Y.-I."/>
            <person name="Wing R.A."/>
        </authorList>
    </citation>
    <scope>NUCLEOTIDE SEQUENCE [LARGE SCALE GENOMIC DNA]</scope>
    <source>
        <strain evidence="2">SL10</strain>
    </source>
</reference>
<keyword evidence="3" id="KW-1185">Reference proteome</keyword>
<sequence length="166" mass="17958">MDTGGESDSEQASDSDSDSACSRRSPTGAAAAVVPALSSSPFPHLHAARCRGLARCRQADQKINSRSHGGHLAISFLHRDGEAARSELKHVDDAPPLNTDGNHWHYRRQSREDEAAPFSPSSIRGSPIRRNISIQIPSPGTRFSHQGLGSRNQTQPRPSIYSLTVL</sequence>
<proteinExistence type="predicted"/>
<dbReference type="Proteomes" id="UP000006591">
    <property type="component" value="Chromosome 3"/>
</dbReference>